<evidence type="ECO:0000313" key="2">
    <source>
        <dbReference type="EMBL" id="KAK4682417.1"/>
    </source>
</evidence>
<keyword evidence="3" id="KW-1185">Reference proteome</keyword>
<dbReference type="GeneID" id="87963731"/>
<dbReference type="RefSeq" id="XP_062805887.1">
    <property type="nucleotide sequence ID" value="XM_062942866.1"/>
</dbReference>
<evidence type="ECO:0000313" key="3">
    <source>
        <dbReference type="Proteomes" id="UP001323617"/>
    </source>
</evidence>
<dbReference type="EMBL" id="JAFFHC010000001">
    <property type="protein sequence ID" value="KAK4682417.1"/>
    <property type="molecule type" value="Genomic_DNA"/>
</dbReference>
<protein>
    <submittedName>
        <fullName evidence="2">Uncharacterized protein</fullName>
    </submittedName>
</protein>
<dbReference type="Proteomes" id="UP001323617">
    <property type="component" value="Unassembled WGS sequence"/>
</dbReference>
<reference evidence="2 3" key="1">
    <citation type="journal article" date="2023" name="bioRxiv">
        <title>High-quality genome assemblies of four members of thePodospora anserinaspecies complex.</title>
        <authorList>
            <person name="Ament-Velasquez S.L."/>
            <person name="Vogan A.A."/>
            <person name="Wallerman O."/>
            <person name="Hartmann F."/>
            <person name="Gautier V."/>
            <person name="Silar P."/>
            <person name="Giraud T."/>
            <person name="Johannesson H."/>
        </authorList>
    </citation>
    <scope>NUCLEOTIDE SEQUENCE [LARGE SCALE GENOMIC DNA]</scope>
    <source>
        <strain evidence="2 3">CBS 124.78</strain>
    </source>
</reference>
<evidence type="ECO:0000256" key="1">
    <source>
        <dbReference type="SAM" id="MobiDB-lite"/>
    </source>
</evidence>
<sequence length="381" mass="41344">MFLSASFPREQANVADRTEETPPVTQQAQTNHSSRNYPTNQTFNTLINNLLTLIPTENKDKAQSLAKEIQDAYRQATTAAATSTGIDQTPSLLNLRKIVAKEVRAALRETQPTRLTQPTRTWADIAKGVTTPAPNQPAKVIPARLSREILIKGNDIPSDLAKRNALEAVQAINQASSGKGAVAARKLPSGDTVIMFADPATRDWHSSNKGWIQQAFGEQAKEARRTFAILVKGVYKSNIQGTTELEFGQELGLKSIERVKFQYPKDQTLQWVSIFVILTNQTEAKQACDSGVVFGAQIFNCEPYWAHCVPPSATGVGNGATSATVAEKTLLCPRCGTNAHGVGGKEGEAQCPIHTSRIPCRCPACGGKHPAWDRIAQSGRE</sequence>
<feature type="region of interest" description="Disordered" evidence="1">
    <location>
        <begin position="1"/>
        <end position="39"/>
    </location>
</feature>
<gene>
    <name evidence="2" type="ORF">QC764_116210</name>
</gene>
<organism evidence="2 3">
    <name type="scientific">Podospora pseudoanserina</name>
    <dbReference type="NCBI Taxonomy" id="2609844"/>
    <lineage>
        <taxon>Eukaryota</taxon>
        <taxon>Fungi</taxon>
        <taxon>Dikarya</taxon>
        <taxon>Ascomycota</taxon>
        <taxon>Pezizomycotina</taxon>
        <taxon>Sordariomycetes</taxon>
        <taxon>Sordariomycetidae</taxon>
        <taxon>Sordariales</taxon>
        <taxon>Podosporaceae</taxon>
        <taxon>Podospora</taxon>
    </lineage>
</organism>
<comment type="caution">
    <text evidence="2">The sequence shown here is derived from an EMBL/GenBank/DDBJ whole genome shotgun (WGS) entry which is preliminary data.</text>
</comment>
<name>A0ABR0IQP1_9PEZI</name>
<accession>A0ABR0IQP1</accession>
<feature type="compositionally biased region" description="Polar residues" evidence="1">
    <location>
        <begin position="23"/>
        <end position="38"/>
    </location>
</feature>
<proteinExistence type="predicted"/>